<feature type="transmembrane region" description="Helical" evidence="1">
    <location>
        <begin position="25"/>
        <end position="47"/>
    </location>
</feature>
<reference evidence="2" key="1">
    <citation type="journal article" date="2014" name="Genome Biol. Evol.">
        <title>Pangenome evidence for extensive interdomain horizontal transfer affecting lineage core and shell genes in uncultured planktonic thaumarchaeota and euryarchaeota.</title>
        <authorList>
            <person name="Deschamps P."/>
            <person name="Zivanovic Y."/>
            <person name="Moreira D."/>
            <person name="Rodriguez-Valera F."/>
            <person name="Lopez-Garcia P."/>
        </authorList>
    </citation>
    <scope>NUCLEOTIDE SEQUENCE</scope>
</reference>
<dbReference type="EMBL" id="KF901041">
    <property type="protein sequence ID" value="AIF15938.1"/>
    <property type="molecule type" value="Genomic_DNA"/>
</dbReference>
<organism evidence="2">
    <name type="scientific">uncultured marine group II/III euryarchaeote KM3_72_A06</name>
    <dbReference type="NCBI Taxonomy" id="1456496"/>
    <lineage>
        <taxon>Archaea</taxon>
        <taxon>Methanobacteriati</taxon>
        <taxon>Methanobacteriota</taxon>
        <taxon>environmental samples</taxon>
    </lineage>
</organism>
<evidence type="ECO:0000313" key="2">
    <source>
        <dbReference type="EMBL" id="AIF15938.1"/>
    </source>
</evidence>
<proteinExistence type="predicted"/>
<feature type="transmembrane region" description="Helical" evidence="1">
    <location>
        <begin position="449"/>
        <end position="466"/>
    </location>
</feature>
<keyword evidence="1" id="KW-0472">Membrane</keyword>
<feature type="transmembrane region" description="Helical" evidence="1">
    <location>
        <begin position="53"/>
        <end position="72"/>
    </location>
</feature>
<evidence type="ECO:0008006" key="3">
    <source>
        <dbReference type="Google" id="ProtNLM"/>
    </source>
</evidence>
<keyword evidence="1" id="KW-0812">Transmembrane</keyword>
<sequence length="471" mass="51844">MESSSGVRFGEGETIDFTPPSGFMIVPWVISLLAVVIGLLWSFIGLVNNDYTMVTFGGILAVPGCLLAIWLTPTRLEKTYDKIRIEEKPRDFVHRSETGGRTGSFWTGHYSNSPKKDDRGWVFSAPGPEHWDKEDRYGPDKMGIISEHPTVVGTPIPATISADGIFTAIIALYSIPVTIASVTAGINIMASDPSDEVGAAACLMIVGPVLFSIGYAISSWQTGTKMQLTIDVPTSKIRSMAAGELELVGQVRRWASPAPAVSVGGDPARTYQNLHSWRWLYEIYLRRTRIVMTDDGPRTETEYRWETIAQENGGHNFILHDGTGGVLVKPDTFADQNLGQYIREWKVDHNRNLGEIFGSMITTTFGGWTILEHKWTLWGMALGDPCYILGKATNRSKETKDEMEVIKRNDQHTLMEVIGKSGVGFEARLERGTELGVLGRVKSQLEYKIIPGIVAAGCLAGTYLAINNIGL</sequence>
<feature type="transmembrane region" description="Helical" evidence="1">
    <location>
        <begin position="165"/>
        <end position="191"/>
    </location>
</feature>
<accession>A0A075HPU4</accession>
<name>A0A075HPU4_9EURY</name>
<feature type="transmembrane region" description="Helical" evidence="1">
    <location>
        <begin position="197"/>
        <end position="217"/>
    </location>
</feature>
<evidence type="ECO:0000256" key="1">
    <source>
        <dbReference type="SAM" id="Phobius"/>
    </source>
</evidence>
<dbReference type="AlphaFoldDB" id="A0A075HPU4"/>
<protein>
    <recommendedName>
        <fullName evidence="3">RING-type E3 ubiquitin transferase</fullName>
    </recommendedName>
</protein>
<keyword evidence="1" id="KW-1133">Transmembrane helix</keyword>